<name>J3Z2X3_9ENTR</name>
<dbReference type="HOGENOM" id="CLU_2248245_0_0_6"/>
<evidence type="ECO:0000313" key="2">
    <source>
        <dbReference type="Proteomes" id="UP000003936"/>
    </source>
</evidence>
<proteinExistence type="predicted"/>
<dbReference type="AlphaFoldDB" id="J3Z2X3"/>
<reference evidence="1 2" key="1">
    <citation type="journal article" date="2012" name="Mol. Biol. Evol.">
        <title>Genome reduction and co-evolution between the primary and secondary bacterial symbionts of psyllids.</title>
        <authorList>
            <person name="Sloan D.B."/>
            <person name="Moran N.A."/>
        </authorList>
    </citation>
    <scope>NUCLEOTIDE SEQUENCE [LARGE SCALE GENOMIC DNA]</scope>
    <source>
        <strain evidence="1">Ceuc_S</strain>
    </source>
</reference>
<dbReference type="KEGG" id="sect:A359_01560"/>
<dbReference type="Proteomes" id="UP000003936">
    <property type="component" value="Chromosome"/>
</dbReference>
<accession>J3Z2X3</accession>
<keyword evidence="2" id="KW-1185">Reference proteome</keyword>
<sequence length="104" mass="12422">MPVKSRRRLRDSFFLDHQEIRLTLWVSDDLVNTYDSVIYKCQKCIDRIDIFSLLTKNFFISQTLMLRRFKTFSKVGSLEVMFIPYLIEKSMMFFKVTSSGVDMN</sequence>
<protein>
    <submittedName>
        <fullName evidence="1">Uncharacterized protein</fullName>
    </submittedName>
</protein>
<dbReference type="EMBL" id="CP003546">
    <property type="protein sequence ID" value="AFP84559.1"/>
    <property type="molecule type" value="Genomic_DNA"/>
</dbReference>
<gene>
    <name evidence="1" type="ORF">A359_01560</name>
</gene>
<evidence type="ECO:0000313" key="1">
    <source>
        <dbReference type="EMBL" id="AFP84559.1"/>
    </source>
</evidence>
<organism evidence="1 2">
    <name type="scientific">secondary endosymbiont of Ctenarytaina eucalypti</name>
    <dbReference type="NCBI Taxonomy" id="1199245"/>
    <lineage>
        <taxon>Bacteria</taxon>
        <taxon>Pseudomonadati</taxon>
        <taxon>Pseudomonadota</taxon>
        <taxon>Gammaproteobacteria</taxon>
        <taxon>Enterobacterales</taxon>
        <taxon>Enterobacteriaceae</taxon>
        <taxon>aphid secondary symbionts</taxon>
    </lineage>
</organism>